<dbReference type="GeneID" id="37283861"/>
<dbReference type="Proteomes" id="UP000253273">
    <property type="component" value="Chromosome"/>
</dbReference>
<dbReference type="EMBL" id="CP031150">
    <property type="protein sequence ID" value="AXG06863.1"/>
    <property type="molecule type" value="Genomic_DNA"/>
</dbReference>
<sequence length="284" mass="30661">MVYRWRCRTCTFSLWAASADAAAEAIRSHLFDHAESNLCRDDLRTVWRCPHCGAQGETYAGDGALESFKSHLFGHVESQIEADAHVVDAVGGTGSVLVLAPIDCDAAANARAHFLSRGDAAVVVTADPAARLRLLDRKLPSWPASTTLVTTAAEPLSGLDVDPPTELAVVTVDGQPDLSGVGETLSRTIQSTEARGALSVEFDILTELVDTFELQTVFRFLHLLSSRLEQAGALAHYYLDPQRVQQASINVLEQVFDLVIRADGAVFTSESVNRSSRTRPSTPS</sequence>
<dbReference type="InterPro" id="IPR018527">
    <property type="entry name" value="Rubredoxin_Fe_BS"/>
</dbReference>
<evidence type="ECO:0000256" key="1">
    <source>
        <dbReference type="ARBA" id="ARBA00022723"/>
    </source>
</evidence>
<dbReference type="RefSeq" id="WP_114585997.1">
    <property type="nucleotide sequence ID" value="NZ_CP031150.1"/>
</dbReference>
<accession>A0A345E3U1</accession>
<protein>
    <submittedName>
        <fullName evidence="2">Uncharacterized protein</fullName>
    </submittedName>
</protein>
<dbReference type="OrthoDB" id="109251at2157"/>
<organism evidence="2 3">
    <name type="scientific">Haloplanus rubicundus</name>
    <dbReference type="NCBI Taxonomy" id="1547898"/>
    <lineage>
        <taxon>Archaea</taxon>
        <taxon>Methanobacteriati</taxon>
        <taxon>Methanobacteriota</taxon>
        <taxon>Stenosarchaea group</taxon>
        <taxon>Halobacteria</taxon>
        <taxon>Halobacteriales</taxon>
        <taxon>Haloferacaceae</taxon>
        <taxon>Haloplanus</taxon>
    </lineage>
</organism>
<gene>
    <name evidence="2" type="ORF">DU500_10710</name>
</gene>
<dbReference type="Pfam" id="PF24336">
    <property type="entry name" value="DUF7504"/>
    <property type="match status" value="1"/>
</dbReference>
<evidence type="ECO:0000313" key="2">
    <source>
        <dbReference type="EMBL" id="AXG06863.1"/>
    </source>
</evidence>
<reference evidence="2 3" key="1">
    <citation type="submission" date="2018-07" db="EMBL/GenBank/DDBJ databases">
        <title>Genome sequences of Haloplanus sp. CBA1113.</title>
        <authorList>
            <person name="Kim Y.B."/>
            <person name="Roh S.W."/>
        </authorList>
    </citation>
    <scope>NUCLEOTIDE SEQUENCE [LARGE SCALE GENOMIC DNA]</scope>
    <source>
        <strain evidence="2 3">CBA1113</strain>
    </source>
</reference>
<evidence type="ECO:0000313" key="3">
    <source>
        <dbReference type="Proteomes" id="UP000253273"/>
    </source>
</evidence>
<keyword evidence="1" id="KW-0479">Metal-binding</keyword>
<dbReference type="KEGG" id="haj:DU500_10710"/>
<dbReference type="AlphaFoldDB" id="A0A345E3U1"/>
<dbReference type="GO" id="GO:0046872">
    <property type="term" value="F:metal ion binding"/>
    <property type="evidence" value="ECO:0007669"/>
    <property type="project" value="UniProtKB-KW"/>
</dbReference>
<name>A0A345E3U1_9EURY</name>
<proteinExistence type="predicted"/>
<keyword evidence="3" id="KW-1185">Reference proteome</keyword>
<dbReference type="InterPro" id="IPR055927">
    <property type="entry name" value="DUF7504"/>
</dbReference>
<dbReference type="PROSITE" id="PS00202">
    <property type="entry name" value="RUBREDOXIN"/>
    <property type="match status" value="1"/>
</dbReference>